<dbReference type="InterPro" id="IPR005829">
    <property type="entry name" value="Sugar_transporter_CS"/>
</dbReference>
<comment type="subcellular location">
    <subcellularLocation>
        <location evidence="1">Cell membrane</location>
        <topology evidence="1">Multi-pass membrane protein</topology>
    </subcellularLocation>
</comment>
<dbReference type="InterPro" id="IPR005828">
    <property type="entry name" value="MFS_sugar_transport-like"/>
</dbReference>
<keyword evidence="5 9" id="KW-0812">Transmembrane</keyword>
<dbReference type="InterPro" id="IPR036259">
    <property type="entry name" value="MFS_trans_sf"/>
</dbReference>
<dbReference type="FunFam" id="1.20.1250.20:FF:000001">
    <property type="entry name" value="Dicarboxylate MFS transporter"/>
    <property type="match status" value="1"/>
</dbReference>
<feature type="transmembrane region" description="Helical" evidence="9">
    <location>
        <begin position="21"/>
        <end position="45"/>
    </location>
</feature>
<evidence type="ECO:0000256" key="2">
    <source>
        <dbReference type="ARBA" id="ARBA00008240"/>
    </source>
</evidence>
<dbReference type="Gene3D" id="1.20.1250.20">
    <property type="entry name" value="MFS general substrate transporter like domains"/>
    <property type="match status" value="2"/>
</dbReference>
<gene>
    <name evidence="11" type="ORF">PCE31106_02370</name>
</gene>
<dbReference type="PROSITE" id="PS50850">
    <property type="entry name" value="MFS"/>
    <property type="match status" value="1"/>
</dbReference>
<feature type="domain" description="Major facilitator superfamily (MFS) profile" evidence="10">
    <location>
        <begin position="20"/>
        <end position="422"/>
    </location>
</feature>
<feature type="transmembrane region" description="Helical" evidence="9">
    <location>
        <begin position="116"/>
        <end position="134"/>
    </location>
</feature>
<keyword evidence="8 9" id="KW-0472">Membrane</keyword>
<dbReference type="InterPro" id="IPR051084">
    <property type="entry name" value="H+-coupled_symporters"/>
</dbReference>
<evidence type="ECO:0000256" key="4">
    <source>
        <dbReference type="ARBA" id="ARBA00022475"/>
    </source>
</evidence>
<feature type="transmembrane region" description="Helical" evidence="9">
    <location>
        <begin position="306"/>
        <end position="325"/>
    </location>
</feature>
<evidence type="ECO:0000313" key="11">
    <source>
        <dbReference type="EMBL" id="VVE05878.1"/>
    </source>
</evidence>
<evidence type="ECO:0000256" key="6">
    <source>
        <dbReference type="ARBA" id="ARBA00022847"/>
    </source>
</evidence>
<feature type="transmembrane region" description="Helical" evidence="9">
    <location>
        <begin position="273"/>
        <end position="294"/>
    </location>
</feature>
<evidence type="ECO:0000256" key="1">
    <source>
        <dbReference type="ARBA" id="ARBA00004651"/>
    </source>
</evidence>
<feature type="transmembrane region" description="Helical" evidence="9">
    <location>
        <begin position="331"/>
        <end position="351"/>
    </location>
</feature>
<dbReference type="EMBL" id="CABPSL010000007">
    <property type="protein sequence ID" value="VVE05878.1"/>
    <property type="molecule type" value="Genomic_DNA"/>
</dbReference>
<keyword evidence="7 9" id="KW-1133">Transmembrane helix</keyword>
<dbReference type="GO" id="GO:0005886">
    <property type="term" value="C:plasma membrane"/>
    <property type="evidence" value="ECO:0007669"/>
    <property type="project" value="UniProtKB-SubCell"/>
</dbReference>
<dbReference type="SUPFAM" id="SSF103473">
    <property type="entry name" value="MFS general substrate transporter"/>
    <property type="match status" value="1"/>
</dbReference>
<feature type="transmembrane region" description="Helical" evidence="9">
    <location>
        <begin position="57"/>
        <end position="80"/>
    </location>
</feature>
<evidence type="ECO:0000256" key="8">
    <source>
        <dbReference type="ARBA" id="ARBA00023136"/>
    </source>
</evidence>
<name>A0A5E4V0W2_9BURK</name>
<dbReference type="Pfam" id="PF00083">
    <property type="entry name" value="Sugar_tr"/>
    <property type="match status" value="1"/>
</dbReference>
<keyword evidence="6" id="KW-0769">Symport</keyword>
<dbReference type="PANTHER" id="PTHR43528:SF3">
    <property type="entry name" value="CITRATE-PROTON SYMPORTER"/>
    <property type="match status" value="1"/>
</dbReference>
<proteinExistence type="inferred from homology"/>
<dbReference type="Proteomes" id="UP000384354">
    <property type="component" value="Unassembled WGS sequence"/>
</dbReference>
<dbReference type="InterPro" id="IPR020846">
    <property type="entry name" value="MFS_dom"/>
</dbReference>
<evidence type="ECO:0000256" key="5">
    <source>
        <dbReference type="ARBA" id="ARBA00022692"/>
    </source>
</evidence>
<reference evidence="11 12" key="1">
    <citation type="submission" date="2019-08" db="EMBL/GenBank/DDBJ databases">
        <authorList>
            <person name="Peeters C."/>
        </authorList>
    </citation>
    <scope>NUCLEOTIDE SEQUENCE [LARGE SCALE GENOMIC DNA]</scope>
    <source>
        <strain evidence="11 12">LMG 31106</strain>
    </source>
</reference>
<dbReference type="InterPro" id="IPR011701">
    <property type="entry name" value="MFS"/>
</dbReference>
<feature type="transmembrane region" description="Helical" evidence="9">
    <location>
        <begin position="155"/>
        <end position="179"/>
    </location>
</feature>
<keyword evidence="3" id="KW-0813">Transport</keyword>
<dbReference type="GO" id="GO:0015293">
    <property type="term" value="F:symporter activity"/>
    <property type="evidence" value="ECO:0007669"/>
    <property type="project" value="UniProtKB-KW"/>
</dbReference>
<feature type="transmembrane region" description="Helical" evidence="9">
    <location>
        <begin position="92"/>
        <end position="110"/>
    </location>
</feature>
<protein>
    <submittedName>
        <fullName evidence="11">Major facilitator superfamily MFS_1</fullName>
    </submittedName>
</protein>
<dbReference type="OrthoDB" id="6766492at2"/>
<accession>A0A5E4V0W2</accession>
<dbReference type="PROSITE" id="PS00216">
    <property type="entry name" value="SUGAR_TRANSPORT_1"/>
    <property type="match status" value="1"/>
</dbReference>
<evidence type="ECO:0000259" key="10">
    <source>
        <dbReference type="PROSITE" id="PS50850"/>
    </source>
</evidence>
<feature type="transmembrane region" description="Helical" evidence="9">
    <location>
        <begin position="191"/>
        <end position="210"/>
    </location>
</feature>
<feature type="transmembrane region" description="Helical" evidence="9">
    <location>
        <begin position="400"/>
        <end position="420"/>
    </location>
</feature>
<sequence>MHLDITQRRETTRSKSKTREIVAATIGTFFEWYDLLLYASFAVVLSKLFFPTQDPSASMVLTLLTFASSYLIRPLGAIMIGGYADRAGRRAALVLSSTLMAIGTFMTAVLPTYAQIGIAAPVLLVIARLIQGFSAGGEFGSANSYLTEQNSAKRAFFGSFQFASTGAAIVAASVFAYVLNNRLDPVALQGWGWRIPFFIGLLIAPVAYYIRRNVNESPEFEAVSPSSRPLSDTFRNDKWRLIVGAGIVCSGNVASYVNIYMPTYAITQLHLPATSAFIGGIGGGLVSTLFPLLGGYLADRFGAIRVMAIALAVGAFGIYPAFLLLNAHPSVGTLVLVQAAMGLVFYSFYYAPAGSVLSQLFPVARRTTGVSISYVASQTLFGGITPLIVSLLISKTGNPMMPAAYLFAIAVISGFALIAAKRLKVD</sequence>
<feature type="transmembrane region" description="Helical" evidence="9">
    <location>
        <begin position="241"/>
        <end position="261"/>
    </location>
</feature>
<dbReference type="Pfam" id="PF07690">
    <property type="entry name" value="MFS_1"/>
    <property type="match status" value="1"/>
</dbReference>
<evidence type="ECO:0000256" key="3">
    <source>
        <dbReference type="ARBA" id="ARBA00022448"/>
    </source>
</evidence>
<keyword evidence="4" id="KW-1003">Cell membrane</keyword>
<evidence type="ECO:0000313" key="12">
    <source>
        <dbReference type="Proteomes" id="UP000384354"/>
    </source>
</evidence>
<feature type="transmembrane region" description="Helical" evidence="9">
    <location>
        <begin position="372"/>
        <end position="394"/>
    </location>
</feature>
<organism evidence="11 12">
    <name type="scientific">Pandoraea cepalis</name>
    <dbReference type="NCBI Taxonomy" id="2508294"/>
    <lineage>
        <taxon>Bacteria</taxon>
        <taxon>Pseudomonadati</taxon>
        <taxon>Pseudomonadota</taxon>
        <taxon>Betaproteobacteria</taxon>
        <taxon>Burkholderiales</taxon>
        <taxon>Burkholderiaceae</taxon>
        <taxon>Pandoraea</taxon>
    </lineage>
</organism>
<dbReference type="PANTHER" id="PTHR43528">
    <property type="entry name" value="ALPHA-KETOGLUTARATE PERMEASE"/>
    <property type="match status" value="1"/>
</dbReference>
<comment type="similarity">
    <text evidence="2">Belongs to the major facilitator superfamily. Metabolite:H+ Symporter (MHS) family (TC 2.A.1.6) family.</text>
</comment>
<evidence type="ECO:0000256" key="7">
    <source>
        <dbReference type="ARBA" id="ARBA00022989"/>
    </source>
</evidence>
<evidence type="ECO:0000256" key="9">
    <source>
        <dbReference type="SAM" id="Phobius"/>
    </source>
</evidence>
<dbReference type="AlphaFoldDB" id="A0A5E4V0W2"/>